<feature type="region of interest" description="Disordered" evidence="1">
    <location>
        <begin position="610"/>
        <end position="633"/>
    </location>
</feature>
<keyword evidence="2" id="KW-1133">Transmembrane helix</keyword>
<dbReference type="OrthoDB" id="121849at2759"/>
<gene>
    <name evidence="4" type="ORF">F442_22986</name>
</gene>
<dbReference type="InterPro" id="IPR029526">
    <property type="entry name" value="PGBD"/>
</dbReference>
<evidence type="ECO:0000256" key="1">
    <source>
        <dbReference type="SAM" id="MobiDB-lite"/>
    </source>
</evidence>
<feature type="domain" description="PiggyBac transposable element-derived protein" evidence="3">
    <location>
        <begin position="237"/>
        <end position="420"/>
    </location>
</feature>
<dbReference type="Proteomes" id="UP000018948">
    <property type="component" value="Unassembled WGS sequence"/>
</dbReference>
<accession>W2XYH7</accession>
<proteinExistence type="predicted"/>
<dbReference type="AlphaFoldDB" id="W2XYH7"/>
<keyword evidence="2" id="KW-0472">Membrane</keyword>
<organism evidence="4 5">
    <name type="scientific">Phytophthora nicotianae P10297</name>
    <dbReference type="NCBI Taxonomy" id="1317064"/>
    <lineage>
        <taxon>Eukaryota</taxon>
        <taxon>Sar</taxon>
        <taxon>Stramenopiles</taxon>
        <taxon>Oomycota</taxon>
        <taxon>Peronosporomycetes</taxon>
        <taxon>Peronosporales</taxon>
        <taxon>Peronosporaceae</taxon>
        <taxon>Phytophthora</taxon>
    </lineage>
</organism>
<feature type="transmembrane region" description="Helical" evidence="2">
    <location>
        <begin position="403"/>
        <end position="423"/>
    </location>
</feature>
<keyword evidence="2" id="KW-0812">Transmembrane</keyword>
<dbReference type="EMBL" id="ANIY01005514">
    <property type="protein sequence ID" value="ETP27736.1"/>
    <property type="molecule type" value="Genomic_DNA"/>
</dbReference>
<protein>
    <recommendedName>
        <fullName evidence="3">PiggyBac transposable element-derived protein domain-containing protein</fullName>
    </recommendedName>
</protein>
<dbReference type="PANTHER" id="PTHR46599">
    <property type="entry name" value="PIGGYBAC TRANSPOSABLE ELEMENT-DERIVED PROTEIN 4"/>
    <property type="match status" value="1"/>
</dbReference>
<evidence type="ECO:0000313" key="5">
    <source>
        <dbReference type="Proteomes" id="UP000018948"/>
    </source>
</evidence>
<reference evidence="4 5" key="1">
    <citation type="submission" date="2013-11" db="EMBL/GenBank/DDBJ databases">
        <title>The Genome Sequence of Phytophthora parasitica P10297.</title>
        <authorList>
            <consortium name="The Broad Institute Genomics Platform"/>
            <person name="Russ C."/>
            <person name="Tyler B."/>
            <person name="Panabieres F."/>
            <person name="Shan W."/>
            <person name="Tripathy S."/>
            <person name="Grunwald N."/>
            <person name="Machado M."/>
            <person name="Johnson C.S."/>
            <person name="Walker B."/>
            <person name="Young S.K."/>
            <person name="Zeng Q."/>
            <person name="Gargeya S."/>
            <person name="Fitzgerald M."/>
            <person name="Haas B."/>
            <person name="Abouelleil A."/>
            <person name="Allen A.W."/>
            <person name="Alvarado L."/>
            <person name="Arachchi H.M."/>
            <person name="Berlin A.M."/>
            <person name="Chapman S.B."/>
            <person name="Gainer-Dewar J."/>
            <person name="Goldberg J."/>
            <person name="Griggs A."/>
            <person name="Gujja S."/>
            <person name="Hansen M."/>
            <person name="Howarth C."/>
            <person name="Imamovic A."/>
            <person name="Ireland A."/>
            <person name="Larimer J."/>
            <person name="McCowan C."/>
            <person name="Murphy C."/>
            <person name="Pearson M."/>
            <person name="Poon T.W."/>
            <person name="Priest M."/>
            <person name="Roberts A."/>
            <person name="Saif S."/>
            <person name="Shea T."/>
            <person name="Sisk P."/>
            <person name="Sykes S."/>
            <person name="Wortman J."/>
            <person name="Nusbaum C."/>
            <person name="Birren B."/>
        </authorList>
    </citation>
    <scope>NUCLEOTIDE SEQUENCE [LARGE SCALE GENOMIC DNA]</scope>
    <source>
        <strain evidence="4 5">P10297</strain>
    </source>
</reference>
<dbReference type="PANTHER" id="PTHR46599:SF3">
    <property type="entry name" value="PIGGYBAC TRANSPOSABLE ELEMENT-DERIVED PROTEIN 4"/>
    <property type="match status" value="1"/>
</dbReference>
<sequence length="633" mass="71136">MHQRLGLGVGILKASTYRWVMIKWTPGTKMTIASTTMRGNRKLKTQLTKEQLRESAQTGWTTYFEADSSSLQLPAAKLAHATAAPTELAQALGNSLEGLFFLFLPKSMWLSIATESNRYQLQYRTQAADGIMARQRRIKERRPGYKMKTLQQLQKEQLSFKPIQAHELVTFIGRLCARTLCPFREKMSNHWAVDAQGAVPKGTFGRYISTRCFEEIVRFLHFSDNRGPDARSRLNSDSADLNQGPNAVLRNIEEVPDGLPKRRLIITDRFYSSVLLSSILLQRGLYHVGTIQTNRRGYCKSIPYKHAKRPKSMVRGSYRIARSKAKPSIIAVSWMDKWPVHFIATGCSTQPAKLSRRAGADIVEVQAPQLVKDYQDGMGGADIHDQLRLQRYSIQRSMKMRKYYLTIFLGLIDMALINAYTIYRRVQAARVPGKAPPTHAEYMRLMQVALLSVGAADFEGDLSVRRLADTPVPPSPTPRYTLPGGHTTRQVKIYRITRGENGNETRKRRQYDCKVCSLLRPGKNSWETTFYCVECTEAKTKGGVVDTTNSKGKIYLCQKVRQHDPSASTNSATCSQIWHDLWRGGDSIPPGLKAFRLRVASGRDVQCADSAVNGADDSDGGSSVRSVRSLNSD</sequence>
<dbReference type="Pfam" id="PF13843">
    <property type="entry name" value="DDE_Tnp_1_7"/>
    <property type="match status" value="1"/>
</dbReference>
<evidence type="ECO:0000256" key="2">
    <source>
        <dbReference type="SAM" id="Phobius"/>
    </source>
</evidence>
<name>W2XYH7_PHYNI</name>
<evidence type="ECO:0000313" key="4">
    <source>
        <dbReference type="EMBL" id="ETP27736.1"/>
    </source>
</evidence>
<comment type="caution">
    <text evidence="4">The sequence shown here is derived from an EMBL/GenBank/DDBJ whole genome shotgun (WGS) entry which is preliminary data.</text>
</comment>
<evidence type="ECO:0000259" key="3">
    <source>
        <dbReference type="Pfam" id="PF13843"/>
    </source>
</evidence>